<keyword evidence="3" id="KW-0813">Transport</keyword>
<evidence type="ECO:0000256" key="9">
    <source>
        <dbReference type="ARBA" id="ARBA00022989"/>
    </source>
</evidence>
<accession>A0A7J4ZQG2</accession>
<dbReference type="GO" id="GO:0022900">
    <property type="term" value="P:electron transport chain"/>
    <property type="evidence" value="ECO:0007669"/>
    <property type="project" value="InterPro"/>
</dbReference>
<dbReference type="NCBIfam" id="TIGR03153">
    <property type="entry name" value="cytochr_NrfH"/>
    <property type="match status" value="1"/>
</dbReference>
<dbReference type="PANTHER" id="PTHR30333">
    <property type="entry name" value="CYTOCHROME C-TYPE PROTEIN"/>
    <property type="match status" value="1"/>
</dbReference>
<comment type="caution">
    <text evidence="13">The sequence shown here is derived from an EMBL/GenBank/DDBJ whole genome shotgun (WGS) entry which is preliminary data.</text>
</comment>
<evidence type="ECO:0000256" key="10">
    <source>
        <dbReference type="ARBA" id="ARBA00023004"/>
    </source>
</evidence>
<evidence type="ECO:0000256" key="11">
    <source>
        <dbReference type="ARBA" id="ARBA00023136"/>
    </source>
</evidence>
<keyword evidence="9" id="KW-1133">Transmembrane helix</keyword>
<dbReference type="SUPFAM" id="SSF48695">
    <property type="entry name" value="Multiheme cytochromes"/>
    <property type="match status" value="1"/>
</dbReference>
<keyword evidence="6" id="KW-0812">Transmembrane</keyword>
<dbReference type="GO" id="GO:0009061">
    <property type="term" value="P:anaerobic respiration"/>
    <property type="evidence" value="ECO:0007669"/>
    <property type="project" value="TreeGrafter"/>
</dbReference>
<dbReference type="GO" id="GO:0009055">
    <property type="term" value="F:electron transfer activity"/>
    <property type="evidence" value="ECO:0007669"/>
    <property type="project" value="TreeGrafter"/>
</dbReference>
<dbReference type="AlphaFoldDB" id="A0A7J4ZQG2"/>
<evidence type="ECO:0000256" key="1">
    <source>
        <dbReference type="ARBA" id="ARBA00004236"/>
    </source>
</evidence>
<reference evidence="13 14" key="1">
    <citation type="submission" date="2019-09" db="EMBL/GenBank/DDBJ databases">
        <title>Geobacter sp. Red96, a novel strain isolated from paddy soil.</title>
        <authorList>
            <person name="Xu Z."/>
            <person name="Masuda Y."/>
            <person name="Itoh H."/>
            <person name="Senoo K."/>
        </authorList>
    </citation>
    <scope>NUCLEOTIDE SEQUENCE [LARGE SCALE GENOMIC DNA]</scope>
    <source>
        <strain evidence="13 14">Red96</strain>
    </source>
</reference>
<keyword evidence="5" id="KW-0349">Heme</keyword>
<dbReference type="Proteomes" id="UP000420562">
    <property type="component" value="Unassembled WGS sequence"/>
</dbReference>
<gene>
    <name evidence="13" type="primary">nrfH</name>
    <name evidence="13" type="ORF">F6V25_10835</name>
</gene>
<dbReference type="InterPro" id="IPR036280">
    <property type="entry name" value="Multihaem_cyt_sf"/>
</dbReference>
<protein>
    <submittedName>
        <fullName evidence="13">Cytochrome c nitrite reductase small subunit</fullName>
        <ecNumber evidence="13">1.7.2.2</ecNumber>
    </submittedName>
</protein>
<keyword evidence="11" id="KW-0472">Membrane</keyword>
<evidence type="ECO:0000256" key="2">
    <source>
        <dbReference type="ARBA" id="ARBA00007395"/>
    </source>
</evidence>
<evidence type="ECO:0000259" key="12">
    <source>
        <dbReference type="Pfam" id="PF03264"/>
    </source>
</evidence>
<evidence type="ECO:0000256" key="4">
    <source>
        <dbReference type="ARBA" id="ARBA00022475"/>
    </source>
</evidence>
<dbReference type="EMBL" id="VZQZ01000006">
    <property type="protein sequence ID" value="KAB0665111.1"/>
    <property type="molecule type" value="Genomic_DNA"/>
</dbReference>
<dbReference type="Gene3D" id="1.10.3820.10">
    <property type="entry name" value="Di-heme elbow motif domain"/>
    <property type="match status" value="1"/>
</dbReference>
<evidence type="ECO:0000256" key="8">
    <source>
        <dbReference type="ARBA" id="ARBA00022982"/>
    </source>
</evidence>
<dbReference type="Pfam" id="PF03264">
    <property type="entry name" value="Cytochrom_NNT"/>
    <property type="match status" value="1"/>
</dbReference>
<keyword evidence="8" id="KW-0249">Electron transport</keyword>
<keyword evidence="13" id="KW-0560">Oxidoreductase</keyword>
<keyword evidence="14" id="KW-1185">Reference proteome</keyword>
<organism evidence="13 14">
    <name type="scientific">Oryzomonas japonica</name>
    <dbReference type="NCBI Taxonomy" id="2603858"/>
    <lineage>
        <taxon>Bacteria</taxon>
        <taxon>Pseudomonadati</taxon>
        <taxon>Thermodesulfobacteriota</taxon>
        <taxon>Desulfuromonadia</taxon>
        <taxon>Geobacterales</taxon>
        <taxon>Geobacteraceae</taxon>
        <taxon>Oryzomonas</taxon>
    </lineage>
</organism>
<comment type="subcellular location">
    <subcellularLocation>
        <location evidence="1">Cell membrane</location>
    </subcellularLocation>
</comment>
<dbReference type="GO" id="GO:0046872">
    <property type="term" value="F:metal ion binding"/>
    <property type="evidence" value="ECO:0007669"/>
    <property type="project" value="UniProtKB-KW"/>
</dbReference>
<dbReference type="GO" id="GO:0005886">
    <property type="term" value="C:plasma membrane"/>
    <property type="evidence" value="ECO:0007669"/>
    <property type="project" value="UniProtKB-SubCell"/>
</dbReference>
<dbReference type="InterPro" id="IPR005126">
    <property type="entry name" value="NapC/NirT_cyt_c_N"/>
</dbReference>
<dbReference type="InterPro" id="IPR051174">
    <property type="entry name" value="Cytochrome_c-type_ET"/>
</dbReference>
<evidence type="ECO:0000256" key="7">
    <source>
        <dbReference type="ARBA" id="ARBA00022723"/>
    </source>
</evidence>
<dbReference type="PANTHER" id="PTHR30333:SF1">
    <property type="entry name" value="CYTOCHROME C-TYPE PROTEIN NAPC"/>
    <property type="match status" value="1"/>
</dbReference>
<dbReference type="InterPro" id="IPR038266">
    <property type="entry name" value="NapC/NirT_cytc_sf"/>
</dbReference>
<feature type="domain" description="NapC/NirT cytochrome c N-terminal" evidence="12">
    <location>
        <begin position="10"/>
        <end position="124"/>
    </location>
</feature>
<dbReference type="EC" id="1.7.2.2" evidence="13"/>
<dbReference type="InterPro" id="IPR017571">
    <property type="entry name" value="NrfH"/>
</dbReference>
<dbReference type="GO" id="GO:0042279">
    <property type="term" value="F:nitrite reductase (cytochrome, ammonia-forming) activity"/>
    <property type="evidence" value="ECO:0007669"/>
    <property type="project" value="UniProtKB-EC"/>
</dbReference>
<evidence type="ECO:0000313" key="13">
    <source>
        <dbReference type="EMBL" id="KAB0665111.1"/>
    </source>
</evidence>
<sequence>MSSILSGKQWVVLSLAGVAALLVVAFLLVGPPQLLAKSDSPGFCAGCHVMESEHTAFLHAGAHRRNRCVDCHLPNENLAIHYVWKSIDGMKDAIFFYSGHTPERITLSEHGAKVLQANCIRCHEELVSMINTEQKCWSCHRSITHLRSGAIETL</sequence>
<proteinExistence type="inferred from homology"/>
<evidence type="ECO:0000256" key="5">
    <source>
        <dbReference type="ARBA" id="ARBA00022617"/>
    </source>
</evidence>
<keyword evidence="4" id="KW-1003">Cell membrane</keyword>
<evidence type="ECO:0000256" key="3">
    <source>
        <dbReference type="ARBA" id="ARBA00022448"/>
    </source>
</evidence>
<name>A0A7J4ZQG2_9BACT</name>
<comment type="similarity">
    <text evidence="2">Belongs to the NapC/NirT/NrfH family.</text>
</comment>
<evidence type="ECO:0000313" key="14">
    <source>
        <dbReference type="Proteomes" id="UP000420562"/>
    </source>
</evidence>
<dbReference type="RefSeq" id="WP_151128596.1">
    <property type="nucleotide sequence ID" value="NZ_VZQZ01000006.1"/>
</dbReference>
<evidence type="ECO:0000256" key="6">
    <source>
        <dbReference type="ARBA" id="ARBA00022692"/>
    </source>
</evidence>
<keyword evidence="10" id="KW-0408">Iron</keyword>
<keyword evidence="7" id="KW-0479">Metal-binding</keyword>